<gene>
    <name evidence="1" type="ORF">DOI44_09830</name>
</gene>
<dbReference type="EMBL" id="AAGTPA010000009">
    <property type="protein sequence ID" value="EBR8433320.1"/>
    <property type="molecule type" value="Genomic_DNA"/>
</dbReference>
<reference evidence="1" key="1">
    <citation type="submission" date="2018-06" db="EMBL/GenBank/DDBJ databases">
        <authorList>
            <person name="Ashton P.M."/>
            <person name="Dallman T."/>
            <person name="Nair S."/>
            <person name="De Pinna E."/>
            <person name="Peters T."/>
            <person name="Grant K."/>
        </authorList>
    </citation>
    <scope>NUCLEOTIDE SEQUENCE [LARGE SCALE GENOMIC DNA]</scope>
    <source>
        <strain evidence="1">449454</strain>
    </source>
</reference>
<organism evidence="1">
    <name type="scientific">Salmonella enterica subsp. enterica serovar Panama</name>
    <dbReference type="NCBI Taxonomy" id="29472"/>
    <lineage>
        <taxon>Bacteria</taxon>
        <taxon>Pseudomonadati</taxon>
        <taxon>Pseudomonadota</taxon>
        <taxon>Gammaproteobacteria</taxon>
        <taxon>Enterobacterales</taxon>
        <taxon>Enterobacteriaceae</taxon>
        <taxon>Salmonella</taxon>
    </lineage>
</organism>
<name>A0A5U8J7V0_SALET</name>
<protein>
    <submittedName>
        <fullName evidence="1">Uncharacterized protein</fullName>
    </submittedName>
</protein>
<accession>A0A5U8J7V0</accession>
<proteinExistence type="predicted"/>
<dbReference type="AlphaFoldDB" id="A0A5U8J7V0"/>
<sequence>MFKLVITLVNHEKGNVRKLESPTRYKGLKAAESDARKMEYIRISDSGEITHECKVKIVEV</sequence>
<evidence type="ECO:0000313" key="1">
    <source>
        <dbReference type="EMBL" id="EBR8433320.1"/>
    </source>
</evidence>
<dbReference type="Proteomes" id="UP000839597">
    <property type="component" value="Unassembled WGS sequence"/>
</dbReference>
<comment type="caution">
    <text evidence="1">The sequence shown here is derived from an EMBL/GenBank/DDBJ whole genome shotgun (WGS) entry which is preliminary data.</text>
</comment>